<dbReference type="Gene3D" id="3.55.50.30">
    <property type="match status" value="1"/>
</dbReference>
<gene>
    <name evidence="4" type="ORF">GKE01_03030</name>
</gene>
<protein>
    <submittedName>
        <fullName evidence="4">DUF4974 domain-containing protein</fullName>
    </submittedName>
</protein>
<keyword evidence="1" id="KW-0472">Membrane</keyword>
<evidence type="ECO:0000313" key="4">
    <source>
        <dbReference type="EMBL" id="MRY10439.1"/>
    </source>
</evidence>
<dbReference type="EMBL" id="WKLP01000003">
    <property type="protein sequence ID" value="MRY10439.1"/>
    <property type="molecule type" value="Genomic_DNA"/>
</dbReference>
<reference evidence="4" key="1">
    <citation type="journal article" date="2019" name="Nat. Med.">
        <title>A library of human gut bacterial isolates paired with longitudinal multiomics data enables mechanistic microbiome research.</title>
        <authorList>
            <person name="Poyet M."/>
            <person name="Groussin M."/>
            <person name="Gibbons S.M."/>
            <person name="Avila-Pacheco J."/>
            <person name="Jiang X."/>
            <person name="Kearney S.M."/>
            <person name="Perrotta A.R."/>
            <person name="Berdy B."/>
            <person name="Zhao S."/>
            <person name="Lieberman T.D."/>
            <person name="Swanson P.K."/>
            <person name="Smith M."/>
            <person name="Roesemann S."/>
            <person name="Alexander J.E."/>
            <person name="Rich S.A."/>
            <person name="Livny J."/>
            <person name="Vlamakis H."/>
            <person name="Clish C."/>
            <person name="Bullock K."/>
            <person name="Deik A."/>
            <person name="Scott J."/>
            <person name="Pierce K.A."/>
            <person name="Xavier R.J."/>
            <person name="Alm E.J."/>
        </authorList>
    </citation>
    <scope>NUCLEOTIDE SEQUENCE</scope>
    <source>
        <strain evidence="4">BIOML-A4</strain>
    </source>
</reference>
<keyword evidence="1" id="KW-0812">Transmembrane</keyword>
<comment type="caution">
    <text evidence="4">The sequence shown here is derived from an EMBL/GenBank/DDBJ whole genome shotgun (WGS) entry which is preliminary data.</text>
</comment>
<dbReference type="PANTHER" id="PTHR30273:SF2">
    <property type="entry name" value="PROTEIN FECR"/>
    <property type="match status" value="1"/>
</dbReference>
<keyword evidence="1" id="KW-1133">Transmembrane helix</keyword>
<dbReference type="AlphaFoldDB" id="A0A6G1Z933"/>
<organism evidence="4">
    <name type="scientific">Parabacteroides goldsteinii</name>
    <dbReference type="NCBI Taxonomy" id="328812"/>
    <lineage>
        <taxon>Bacteria</taxon>
        <taxon>Pseudomonadati</taxon>
        <taxon>Bacteroidota</taxon>
        <taxon>Bacteroidia</taxon>
        <taxon>Bacteroidales</taxon>
        <taxon>Tannerellaceae</taxon>
        <taxon>Parabacteroides</taxon>
    </lineage>
</organism>
<dbReference type="PIRSF" id="PIRSF018266">
    <property type="entry name" value="FecR"/>
    <property type="match status" value="1"/>
</dbReference>
<dbReference type="FunFam" id="2.60.120.1440:FF:000001">
    <property type="entry name" value="Putative anti-sigma factor"/>
    <property type="match status" value="1"/>
</dbReference>
<evidence type="ECO:0000256" key="1">
    <source>
        <dbReference type="SAM" id="Phobius"/>
    </source>
</evidence>
<dbReference type="PANTHER" id="PTHR30273">
    <property type="entry name" value="PERIPLASMIC SIGNAL SENSOR AND SIGMA FACTOR ACTIVATOR FECR-RELATED"/>
    <property type="match status" value="1"/>
</dbReference>
<feature type="domain" description="FecR protein" evidence="2">
    <location>
        <begin position="156"/>
        <end position="250"/>
    </location>
</feature>
<evidence type="ECO:0000259" key="3">
    <source>
        <dbReference type="Pfam" id="PF16344"/>
    </source>
</evidence>
<dbReference type="Pfam" id="PF16344">
    <property type="entry name" value="FecR_C"/>
    <property type="match status" value="1"/>
</dbReference>
<dbReference type="InterPro" id="IPR012373">
    <property type="entry name" value="Ferrdict_sens_TM"/>
</dbReference>
<dbReference type="RefSeq" id="WP_154277974.1">
    <property type="nucleotide sequence ID" value="NZ_CAUELK010000008.1"/>
</dbReference>
<dbReference type="InterPro" id="IPR006860">
    <property type="entry name" value="FecR"/>
</dbReference>
<dbReference type="Gene3D" id="2.60.120.1440">
    <property type="match status" value="1"/>
</dbReference>
<dbReference type="GO" id="GO:0016989">
    <property type="term" value="F:sigma factor antagonist activity"/>
    <property type="evidence" value="ECO:0007669"/>
    <property type="project" value="TreeGrafter"/>
</dbReference>
<name>A0A6G1Z933_9BACT</name>
<feature type="domain" description="Protein FecR C-terminal" evidence="3">
    <location>
        <begin position="292"/>
        <end position="360"/>
    </location>
</feature>
<evidence type="ECO:0000259" key="2">
    <source>
        <dbReference type="Pfam" id="PF04773"/>
    </source>
</evidence>
<dbReference type="InterPro" id="IPR032508">
    <property type="entry name" value="FecR_C"/>
</dbReference>
<dbReference type="Pfam" id="PF04773">
    <property type="entry name" value="FecR"/>
    <property type="match status" value="1"/>
</dbReference>
<feature type="transmembrane region" description="Helical" evidence="1">
    <location>
        <begin position="59"/>
        <end position="79"/>
    </location>
</feature>
<proteinExistence type="predicted"/>
<accession>A0A6G1Z933</accession>
<sequence length="364" mass="41058">MKSAIGKEPKIQFGKMIRKHLLAYRHYEADKYGEGEQESWNVITERIERMERHAIRRKLLYAVAAAVVLFVAGGISFWLHSGRIDGQSIEELAQTLSTQEIGNNKILLVTTGEKLLNVDDDASLKYKSDGTVIVNSQTVGQEVKSDTNESPVYNQIIVPKGKRTHIYFADGTHIYVNSGTKVTYPAVFSKEKREIYVDGEVYLEVKRDVNRPFYVKAEGMSVQVLGTSFGVCAYKEDKESSVVLVSGKVEVETNAKQKVTLAPDELFSMKNSEISTRKVDASEYVCWTQGLMIFNKEPLDKVFNRLSRYYGQDIRYKGSAGEPYYVSGKLDLRDSLEEVLRLVTGFAPVAFDKTENVITVELIK</sequence>